<proteinExistence type="predicted"/>
<dbReference type="eggNOG" id="arCOG01045">
    <property type="taxonomic scope" value="Archaea"/>
</dbReference>
<protein>
    <submittedName>
        <fullName evidence="1">Cytidylate kinase</fullName>
    </submittedName>
</protein>
<dbReference type="OrthoDB" id="31096at2157"/>
<dbReference type="Pfam" id="PF13238">
    <property type="entry name" value="AAA_18"/>
    <property type="match status" value="1"/>
</dbReference>
<dbReference type="STRING" id="1459636.NTE_03352"/>
<sequence>MKPLILAFAGRIGSGKSTLSKEISEKMKWRRISFGDYVRSVASDRNLDHSRETLQQLGEALIVELGWKPFCKAVLDFGNWDPSEPLIVDGVRHLEALNAIKDIVYPARVALIFITLPEAERLERIERRDGVGRVGLTAVDSHSTESQVGFQLVELADLKVDGSTPVDKLVAQVTSFLQTV</sequence>
<evidence type="ECO:0000313" key="1">
    <source>
        <dbReference type="EMBL" id="AIF85380.1"/>
    </source>
</evidence>
<keyword evidence="2" id="KW-1185">Reference proteome</keyword>
<dbReference type="PANTHER" id="PTHR41930:SF1">
    <property type="entry name" value="DEPHOSPHO-COA KINASE"/>
    <property type="match status" value="1"/>
</dbReference>
<dbReference type="KEGG" id="nev:NTE_03352"/>
<reference evidence="1 2" key="1">
    <citation type="journal article" date="2014" name="PLoS ONE">
        <title>Genome Sequence of Candidatus Nitrososphaera evergladensis from Group I.1b Enriched from Everglades Soil Reveals Novel Genomic Features of the Ammonia-Oxidizing Archaea.</title>
        <authorList>
            <person name="Zhalnina K.V."/>
            <person name="Dias R."/>
            <person name="Leonard M.T."/>
            <person name="Dorr de Quadros P."/>
            <person name="Camargo F.A."/>
            <person name="Drew J.C."/>
            <person name="Farmerie W.G."/>
            <person name="Daroub S.H."/>
            <person name="Triplett E.W."/>
        </authorList>
    </citation>
    <scope>NUCLEOTIDE SEQUENCE [LARGE SCALE GENOMIC DNA]</scope>
    <source>
        <strain evidence="1 2">SR1</strain>
    </source>
</reference>
<dbReference type="GeneID" id="41599000"/>
<dbReference type="InterPro" id="IPR027417">
    <property type="entry name" value="P-loop_NTPase"/>
</dbReference>
<dbReference type="GO" id="GO:0016301">
    <property type="term" value="F:kinase activity"/>
    <property type="evidence" value="ECO:0007669"/>
    <property type="project" value="UniProtKB-KW"/>
</dbReference>
<gene>
    <name evidence="1" type="ORF">NTE_03352</name>
</gene>
<organism evidence="1 2">
    <name type="scientific">Candidatus Nitrososphaera evergladensis SR1</name>
    <dbReference type="NCBI Taxonomy" id="1459636"/>
    <lineage>
        <taxon>Archaea</taxon>
        <taxon>Nitrososphaerota</taxon>
        <taxon>Nitrososphaeria</taxon>
        <taxon>Nitrososphaerales</taxon>
        <taxon>Nitrososphaeraceae</taxon>
        <taxon>Nitrososphaera</taxon>
    </lineage>
</organism>
<keyword evidence="1" id="KW-0808">Transferase</keyword>
<evidence type="ECO:0000313" key="2">
    <source>
        <dbReference type="Proteomes" id="UP000028194"/>
    </source>
</evidence>
<dbReference type="RefSeq" id="WP_148701795.1">
    <property type="nucleotide sequence ID" value="NZ_CP007174.1"/>
</dbReference>
<dbReference type="EMBL" id="CP007174">
    <property type="protein sequence ID" value="AIF85380.1"/>
    <property type="molecule type" value="Genomic_DNA"/>
</dbReference>
<dbReference type="AlphaFoldDB" id="A0A075MVV1"/>
<dbReference type="HOGENOM" id="CLU_1492923_0_0_2"/>
<keyword evidence="1" id="KW-0418">Kinase</keyword>
<dbReference type="PANTHER" id="PTHR41930">
    <property type="entry name" value="UPF0200 PROTEIN MJ1399"/>
    <property type="match status" value="1"/>
</dbReference>
<dbReference type="Proteomes" id="UP000028194">
    <property type="component" value="Chromosome"/>
</dbReference>
<name>A0A075MVV1_9ARCH</name>
<dbReference type="Gene3D" id="3.40.50.300">
    <property type="entry name" value="P-loop containing nucleotide triphosphate hydrolases"/>
    <property type="match status" value="1"/>
</dbReference>
<dbReference type="SUPFAM" id="SSF52540">
    <property type="entry name" value="P-loop containing nucleoside triphosphate hydrolases"/>
    <property type="match status" value="1"/>
</dbReference>
<accession>A0A075MVV1</accession>